<protein>
    <submittedName>
        <fullName evidence="1">Uncharacterized protein</fullName>
    </submittedName>
</protein>
<gene>
    <name evidence="1" type="ORF">UPYG_G00037380</name>
</gene>
<organism evidence="1 2">
    <name type="scientific">Umbra pygmaea</name>
    <name type="common">Eastern mudminnow</name>
    <dbReference type="NCBI Taxonomy" id="75934"/>
    <lineage>
        <taxon>Eukaryota</taxon>
        <taxon>Metazoa</taxon>
        <taxon>Chordata</taxon>
        <taxon>Craniata</taxon>
        <taxon>Vertebrata</taxon>
        <taxon>Euteleostomi</taxon>
        <taxon>Actinopterygii</taxon>
        <taxon>Neopterygii</taxon>
        <taxon>Teleostei</taxon>
        <taxon>Protacanthopterygii</taxon>
        <taxon>Esociformes</taxon>
        <taxon>Umbridae</taxon>
        <taxon>Umbra</taxon>
    </lineage>
</organism>
<evidence type="ECO:0000313" key="1">
    <source>
        <dbReference type="EMBL" id="KAL1023181.1"/>
    </source>
</evidence>
<comment type="caution">
    <text evidence="1">The sequence shown here is derived from an EMBL/GenBank/DDBJ whole genome shotgun (WGS) entry which is preliminary data.</text>
</comment>
<name>A0ABD0Y7Z2_UMBPY</name>
<sequence length="72" mass="8295">MKPTSAVYRIWQCIRLNLSIYLAGIVTELRLKVLFTPKTFFPLKTGMISGMYERLAPLMEVFLYVLPDLGII</sequence>
<keyword evidence="2" id="KW-1185">Reference proteome</keyword>
<accession>A0ABD0Y7Z2</accession>
<dbReference type="AlphaFoldDB" id="A0ABD0Y7Z2"/>
<reference evidence="1 2" key="1">
    <citation type="submission" date="2024-06" db="EMBL/GenBank/DDBJ databases">
        <authorList>
            <person name="Pan Q."/>
            <person name="Wen M."/>
            <person name="Jouanno E."/>
            <person name="Zahm M."/>
            <person name="Klopp C."/>
            <person name="Cabau C."/>
            <person name="Louis A."/>
            <person name="Berthelot C."/>
            <person name="Parey E."/>
            <person name="Roest Crollius H."/>
            <person name="Montfort J."/>
            <person name="Robinson-Rechavi M."/>
            <person name="Bouchez O."/>
            <person name="Lampietro C."/>
            <person name="Lopez Roques C."/>
            <person name="Donnadieu C."/>
            <person name="Postlethwait J."/>
            <person name="Bobe J."/>
            <person name="Verreycken H."/>
            <person name="Guiguen Y."/>
        </authorList>
    </citation>
    <scope>NUCLEOTIDE SEQUENCE [LARGE SCALE GENOMIC DNA]</scope>
    <source>
        <strain evidence="1">Up_M1</strain>
        <tissue evidence="1">Testis</tissue>
    </source>
</reference>
<evidence type="ECO:0000313" key="2">
    <source>
        <dbReference type="Proteomes" id="UP001557470"/>
    </source>
</evidence>
<dbReference type="EMBL" id="JAGEUA010000001">
    <property type="protein sequence ID" value="KAL1023181.1"/>
    <property type="molecule type" value="Genomic_DNA"/>
</dbReference>
<proteinExistence type="predicted"/>
<dbReference type="Proteomes" id="UP001557470">
    <property type="component" value="Unassembled WGS sequence"/>
</dbReference>